<evidence type="ECO:0000313" key="2">
    <source>
        <dbReference type="EMBL" id="MFD1306285.1"/>
    </source>
</evidence>
<dbReference type="Proteomes" id="UP001597058">
    <property type="component" value="Unassembled WGS sequence"/>
</dbReference>
<keyword evidence="3" id="KW-1185">Reference proteome</keyword>
<dbReference type="InterPro" id="IPR032710">
    <property type="entry name" value="NTF2-like_dom_sf"/>
</dbReference>
<dbReference type="SUPFAM" id="SSF54427">
    <property type="entry name" value="NTF2-like"/>
    <property type="match status" value="1"/>
</dbReference>
<organism evidence="2 3">
    <name type="scientific">Streptomyces kaempferi</name>
    <dbReference type="NCBI Taxonomy" id="333725"/>
    <lineage>
        <taxon>Bacteria</taxon>
        <taxon>Bacillati</taxon>
        <taxon>Actinomycetota</taxon>
        <taxon>Actinomycetes</taxon>
        <taxon>Kitasatosporales</taxon>
        <taxon>Streptomycetaceae</taxon>
        <taxon>Streptomyces</taxon>
    </lineage>
</organism>
<dbReference type="EMBL" id="JBHTMM010000010">
    <property type="protein sequence ID" value="MFD1306285.1"/>
    <property type="molecule type" value="Genomic_DNA"/>
</dbReference>
<dbReference type="PANTHER" id="PTHR41252">
    <property type="entry name" value="BLR2505 PROTEIN"/>
    <property type="match status" value="1"/>
</dbReference>
<evidence type="ECO:0000259" key="1">
    <source>
        <dbReference type="Pfam" id="PF12680"/>
    </source>
</evidence>
<sequence>MTTREVVEQFLGLLAAGDPDAVAQIFADEIDWYVPGSDRLPWTGRRTTPAEVADYLRVLGENIVPEENIDKVEALVVEGRHAVLLGEFTRTARSTGRIYRMPIAMHFQVADGRITKLYLYEDTAKVAEAYAQ</sequence>
<reference evidence="3" key="1">
    <citation type="journal article" date="2019" name="Int. J. Syst. Evol. Microbiol.">
        <title>The Global Catalogue of Microorganisms (GCM) 10K type strain sequencing project: providing services to taxonomists for standard genome sequencing and annotation.</title>
        <authorList>
            <consortium name="The Broad Institute Genomics Platform"/>
            <consortium name="The Broad Institute Genome Sequencing Center for Infectious Disease"/>
            <person name="Wu L."/>
            <person name="Ma J."/>
        </authorList>
    </citation>
    <scope>NUCLEOTIDE SEQUENCE [LARGE SCALE GENOMIC DNA]</scope>
    <source>
        <strain evidence="3">CGMCC 4.7020</strain>
    </source>
</reference>
<name>A0ABW3XAL3_9ACTN</name>
<dbReference type="PANTHER" id="PTHR41252:SF1">
    <property type="entry name" value="BLR2505 PROTEIN"/>
    <property type="match status" value="1"/>
</dbReference>
<dbReference type="Gene3D" id="3.10.450.50">
    <property type="match status" value="1"/>
</dbReference>
<gene>
    <name evidence="2" type="ORF">ACFQ5X_10565</name>
</gene>
<dbReference type="RefSeq" id="WP_168525562.1">
    <property type="nucleotide sequence ID" value="NZ_JBHSKH010000091.1"/>
</dbReference>
<protein>
    <submittedName>
        <fullName evidence="2">Nuclear transport factor 2 family protein</fullName>
    </submittedName>
</protein>
<dbReference type="Pfam" id="PF12680">
    <property type="entry name" value="SnoaL_2"/>
    <property type="match status" value="1"/>
</dbReference>
<comment type="caution">
    <text evidence="2">The sequence shown here is derived from an EMBL/GenBank/DDBJ whole genome shotgun (WGS) entry which is preliminary data.</text>
</comment>
<dbReference type="InterPro" id="IPR037401">
    <property type="entry name" value="SnoaL-like"/>
</dbReference>
<evidence type="ECO:0000313" key="3">
    <source>
        <dbReference type="Proteomes" id="UP001597058"/>
    </source>
</evidence>
<accession>A0ABW3XAL3</accession>
<feature type="domain" description="SnoaL-like" evidence="1">
    <location>
        <begin position="7"/>
        <end position="116"/>
    </location>
</feature>
<proteinExistence type="predicted"/>